<dbReference type="EMBL" id="JOKH01000017">
    <property type="protein sequence ID" value="KEQ11355.1"/>
    <property type="molecule type" value="Genomic_DNA"/>
</dbReference>
<keyword evidence="2" id="KW-0255">Endonuclease</keyword>
<dbReference type="OrthoDB" id="9802640at2"/>
<reference evidence="2 3" key="1">
    <citation type="submission" date="2014-06" db="EMBL/GenBank/DDBJ databases">
        <title>Whole Genome Sequences of Three Symbiotic Endozoicomonas Bacteria.</title>
        <authorList>
            <person name="Neave M.J."/>
            <person name="Apprill A."/>
            <person name="Voolstra C.R."/>
        </authorList>
    </citation>
    <scope>NUCLEOTIDE SEQUENCE [LARGE SCALE GENOMIC DNA]</scope>
    <source>
        <strain evidence="2 3">DSM 25634</strain>
    </source>
</reference>
<organism evidence="2 3">
    <name type="scientific">Endozoicomonas numazuensis</name>
    <dbReference type="NCBI Taxonomy" id="1137799"/>
    <lineage>
        <taxon>Bacteria</taxon>
        <taxon>Pseudomonadati</taxon>
        <taxon>Pseudomonadota</taxon>
        <taxon>Gammaproteobacteria</taxon>
        <taxon>Oceanospirillales</taxon>
        <taxon>Endozoicomonadaceae</taxon>
        <taxon>Endozoicomonas</taxon>
    </lineage>
</organism>
<keyword evidence="2" id="KW-0540">Nuclease</keyword>
<dbReference type="STRING" id="1137799.GZ78_17600"/>
<dbReference type="Proteomes" id="UP000028073">
    <property type="component" value="Unassembled WGS sequence"/>
</dbReference>
<keyword evidence="3" id="KW-1185">Reference proteome</keyword>
<evidence type="ECO:0000313" key="2">
    <source>
        <dbReference type="EMBL" id="KEQ17559.1"/>
    </source>
</evidence>
<dbReference type="AlphaFoldDB" id="A0A081NGI6"/>
<keyword evidence="2" id="KW-0378">Hydrolase</keyword>
<dbReference type="eggNOG" id="ENOG5032GH7">
    <property type="taxonomic scope" value="Bacteria"/>
</dbReference>
<evidence type="ECO:0000313" key="3">
    <source>
        <dbReference type="Proteomes" id="UP000028073"/>
    </source>
</evidence>
<proteinExistence type="predicted"/>
<gene>
    <name evidence="2" type="ORF">GZ78_17600</name>
    <name evidence="1" type="ORF">GZ78_29055</name>
</gene>
<dbReference type="GO" id="GO:0004519">
    <property type="term" value="F:endonuclease activity"/>
    <property type="evidence" value="ECO:0007669"/>
    <property type="project" value="UniProtKB-KW"/>
</dbReference>
<evidence type="ECO:0000313" key="1">
    <source>
        <dbReference type="EMBL" id="KEQ11355.1"/>
    </source>
</evidence>
<name>A0A081NGI6_9GAMM</name>
<sequence>MYQEIVSGELKIVDKTTFGSYYESSEWQKTRSRILVRDGRKCQACNEKAECVHHLIYDRIGKENDLDLISLCNSCHNEVHTYQNSMGPSYRLTPNEIKSLVFKRIQRT</sequence>
<accession>A0A081NGI6</accession>
<comment type="caution">
    <text evidence="2">The sequence shown here is derived from an EMBL/GenBank/DDBJ whole genome shotgun (WGS) entry which is preliminary data.</text>
</comment>
<protein>
    <submittedName>
        <fullName evidence="2">HNH endonuclease</fullName>
    </submittedName>
</protein>
<dbReference type="EMBL" id="JOKH01000003">
    <property type="protein sequence ID" value="KEQ17559.1"/>
    <property type="molecule type" value="Genomic_DNA"/>
</dbReference>